<name>A0A2N7W2B1_9BURK</name>
<evidence type="ECO:0000313" key="4">
    <source>
        <dbReference type="Proteomes" id="UP000494205"/>
    </source>
</evidence>
<reference evidence="2 3" key="1">
    <citation type="submission" date="2018-01" db="EMBL/GenBank/DDBJ databases">
        <title>Whole genome analyses suggest that Burkholderia sensu lato contains two further novel genera in the rhizoxinica-symbiotica group Mycetohabitans gen. nov., and Trinickia gen. nov.: implications for the evolution of diazotrophy and nodulation in the Burkholderiaceae.</title>
        <authorList>
            <person name="Estrada-de los Santos P."/>
            <person name="Palmer M."/>
            <person name="Chavez-Ramirez B."/>
            <person name="Beukes C."/>
            <person name="Steenkamp E.T."/>
            <person name="Hirsch A.M."/>
            <person name="Manyaka P."/>
            <person name="Maluk M."/>
            <person name="Lafos M."/>
            <person name="Crook M."/>
            <person name="Gross E."/>
            <person name="Simon M.F."/>
            <person name="Bueno dos Reis Junior F."/>
            <person name="Poole P.S."/>
            <person name="Venter S.N."/>
            <person name="James E.K."/>
        </authorList>
    </citation>
    <scope>NUCLEOTIDE SEQUENCE [LARGE SCALE GENOMIC DNA]</scope>
    <source>
        <strain evidence="2 3">WSM 3937</strain>
    </source>
</reference>
<keyword evidence="3" id="KW-1185">Reference proteome</keyword>
<accession>A0A2N7W2B1</accession>
<dbReference type="Proteomes" id="UP000235659">
    <property type="component" value="Unassembled WGS sequence"/>
</dbReference>
<reference evidence="1 4" key="2">
    <citation type="submission" date="2020-04" db="EMBL/GenBank/DDBJ databases">
        <authorList>
            <person name="De Canck E."/>
        </authorList>
    </citation>
    <scope>NUCLEOTIDE SEQUENCE [LARGE SCALE GENOMIC DNA]</scope>
    <source>
        <strain evidence="1 4">LMG 27174</strain>
    </source>
</reference>
<evidence type="ECO:0000313" key="2">
    <source>
        <dbReference type="EMBL" id="PMS23546.1"/>
    </source>
</evidence>
<evidence type="ECO:0000313" key="1">
    <source>
        <dbReference type="EMBL" id="CAB3740201.1"/>
    </source>
</evidence>
<evidence type="ECO:0000313" key="3">
    <source>
        <dbReference type="Proteomes" id="UP000235659"/>
    </source>
</evidence>
<dbReference type="EMBL" id="CADIJZ010000043">
    <property type="protein sequence ID" value="CAB3740201.1"/>
    <property type="molecule type" value="Genomic_DNA"/>
</dbReference>
<dbReference type="Proteomes" id="UP000494205">
    <property type="component" value="Unassembled WGS sequence"/>
</dbReference>
<proteinExistence type="predicted"/>
<protein>
    <submittedName>
        <fullName evidence="1">Uncharacterized protein</fullName>
    </submittedName>
</protein>
<organism evidence="1 4">
    <name type="scientific">Paraburkholderia rhynchosiae</name>
    <dbReference type="NCBI Taxonomy" id="487049"/>
    <lineage>
        <taxon>Bacteria</taxon>
        <taxon>Pseudomonadati</taxon>
        <taxon>Pseudomonadota</taxon>
        <taxon>Betaproteobacteria</taxon>
        <taxon>Burkholderiales</taxon>
        <taxon>Burkholderiaceae</taxon>
        <taxon>Paraburkholderia</taxon>
    </lineage>
</organism>
<sequence>MGAGMAVVGMPAATLVDIRAAKKLTRLPATAGVMPVLRLIPAMRAMPTQIQSGQCGTTWQGLELQLAGLDS</sequence>
<gene>
    <name evidence="2" type="ORF">C0Z16_32235</name>
    <name evidence="1" type="ORF">LMG27174_06622</name>
</gene>
<dbReference type="AlphaFoldDB" id="A0A2N7W2B1"/>
<dbReference type="EMBL" id="PNXY01000039">
    <property type="protein sequence ID" value="PMS23546.1"/>
    <property type="molecule type" value="Genomic_DNA"/>
</dbReference>